<proteinExistence type="predicted"/>
<evidence type="ECO:0000259" key="4">
    <source>
        <dbReference type="Pfam" id="PF07699"/>
    </source>
</evidence>
<name>A0AA36HLA1_9DINO</name>
<evidence type="ECO:0000313" key="5">
    <source>
        <dbReference type="EMBL" id="CAJ1371270.1"/>
    </source>
</evidence>
<dbReference type="SUPFAM" id="SSF57184">
    <property type="entry name" value="Growth factor receptor domain"/>
    <property type="match status" value="1"/>
</dbReference>
<keyword evidence="6" id="KW-1185">Reference proteome</keyword>
<dbReference type="SMART" id="SM01411">
    <property type="entry name" value="Ephrin_rec_like"/>
    <property type="match status" value="2"/>
</dbReference>
<accession>A0AA36HLA1</accession>
<dbReference type="PANTHER" id="PTHR46967">
    <property type="entry name" value="INSULIN-LIKE GROWTH FACTOR BINDING PROTEIN,N-TERMINAL"/>
    <property type="match status" value="1"/>
</dbReference>
<sequence>MCTECTVWAWRRRLAAVLVCSAVCARGEVGLCLADGIPEESRAFIHNDLGENKSINFLACSWPSSYLLNEMAVMMVQEGLGYHARVDPRVGASGASPIYALGGCANFDSPTDKRCGENETEFHVAVDAWIGSYAGLYAEFRKDYPSIAPIDLGSMGYAGEESMFFARPVLHAAYEDSGLGLDFFKSYNTTHHNAKKYFDSVADVNVAELSPCNATDFINPLRMGNYAKYSGDTAGVQELPDNTTIAICPDGYWWLAPACRHNISECIPVFTAGNGWKLQAMMQWTTAYGIPAAIAISGNWSNFVNHVRSVRSLFYWWVPDSTFIEMQPSEIVFPRHSANAWARGDKTTGAAGVYVSKMASTNLKSKAGRVQEFVAKMQFELPEVQDMLLEYQRLGADEVRSVACNWMKKNQERWRSWMPIDTACFAGFGLVDAQGAFVDNRTSASRCGLCAAGRASEEVQDSKGKTYRCTQCPPGYFQSQTYSTHCEPCPKGTVTNSYGSVECQHCEQGFYQEDVAKTNCTLCPSSTSTKLLGASGLGDCVCVAGLIDVRGVCASCPEGLWCPLGSTIPLLQSVQGTNKELPHVLRGFHSDPILPLAIFKCQDDTCPGGSPGTCFGGRQGITCGHCPVGQYWLDRDCADCGAAMYAWIFAVIAFCAGIFSSYYLLTSSYTAKASTMACTTASLGMMLSTFQNLGVLSLVNVDWPEGLRELLEFCAIFTMSLDNLGFRCLVDGDVYGYVSFALFFVLVNAAVPMVGALSRCMTCLRRRGLAWDSYKSLSTTGQFLQVSFTTLANVGLIPFMCYSHPSGQESVLKYTEVICGGNNHTIMVVFGSLVVTQATIFFSLCCYLANVAPSLSAKPKLAVARFLIFRFRADVWWFGLVLLARGPLLSLPAVVATNMPALNLTLMLAILLTSLGVQMWFLPWKSPILNLIDAVTIGLMVLLLAISLGMANTTADLDILQICATVVSFCIVAVLVFMVLLSLSAICHRHALGGQQEFWPLNLGRRPDSNEIFKHLMDVADNVMSLSPERRKDLLDNIHKLSVYDLDTVMRSIDILADDLAMEMSQKRSFASRISAQQRSIRSENFSLRFETPEKRPRSRRSATDETEDTDGIADNLPEALCLPTEPTQSAAL</sequence>
<keyword evidence="2" id="KW-0472">Membrane</keyword>
<dbReference type="Pfam" id="PF07699">
    <property type="entry name" value="Ephrin_rec_like"/>
    <property type="match status" value="1"/>
</dbReference>
<dbReference type="InterPro" id="IPR009030">
    <property type="entry name" value="Growth_fac_rcpt_cys_sf"/>
</dbReference>
<feature type="transmembrane region" description="Helical" evidence="2">
    <location>
        <begin position="901"/>
        <end position="921"/>
    </location>
</feature>
<feature type="transmembrane region" description="Helical" evidence="2">
    <location>
        <begin position="959"/>
        <end position="981"/>
    </location>
</feature>
<keyword evidence="3" id="KW-0732">Signal</keyword>
<protein>
    <recommendedName>
        <fullName evidence="4">Tyrosine-protein kinase ephrin type A/B receptor-like domain-containing protein</fullName>
    </recommendedName>
</protein>
<evidence type="ECO:0000256" key="3">
    <source>
        <dbReference type="SAM" id="SignalP"/>
    </source>
</evidence>
<feature type="transmembrane region" description="Helical" evidence="2">
    <location>
        <begin position="644"/>
        <end position="665"/>
    </location>
</feature>
<evidence type="ECO:0000313" key="6">
    <source>
        <dbReference type="Proteomes" id="UP001178507"/>
    </source>
</evidence>
<feature type="transmembrane region" description="Helical" evidence="2">
    <location>
        <begin position="825"/>
        <end position="850"/>
    </location>
</feature>
<dbReference type="PANTHER" id="PTHR46967:SF2">
    <property type="entry name" value="SUSHI, VON WILLEBRAND FACTOR TYPE A, EGF AND PENTRAXIN DOMAIN-CONTAINING PROTEIN 1-LIKE"/>
    <property type="match status" value="1"/>
</dbReference>
<gene>
    <name evidence="5" type="ORF">EVOR1521_LOCUS1623</name>
</gene>
<dbReference type="Gene3D" id="2.10.50.10">
    <property type="entry name" value="Tumor Necrosis Factor Receptor, subunit A, domain 2"/>
    <property type="match status" value="1"/>
</dbReference>
<dbReference type="EMBL" id="CAUJNA010000065">
    <property type="protein sequence ID" value="CAJ1371270.1"/>
    <property type="molecule type" value="Genomic_DNA"/>
</dbReference>
<feature type="transmembrane region" description="Helical" evidence="2">
    <location>
        <begin position="928"/>
        <end position="947"/>
    </location>
</feature>
<feature type="signal peptide" evidence="3">
    <location>
        <begin position="1"/>
        <end position="27"/>
    </location>
</feature>
<keyword evidence="2" id="KW-0812">Transmembrane</keyword>
<dbReference type="SUPFAM" id="SSF53850">
    <property type="entry name" value="Periplasmic binding protein-like II"/>
    <property type="match status" value="1"/>
</dbReference>
<evidence type="ECO:0000256" key="1">
    <source>
        <dbReference type="SAM" id="MobiDB-lite"/>
    </source>
</evidence>
<feature type="transmembrane region" description="Helical" evidence="2">
    <location>
        <begin position="875"/>
        <end position="895"/>
    </location>
</feature>
<dbReference type="CDD" id="cd00185">
    <property type="entry name" value="TNFRSF"/>
    <property type="match status" value="1"/>
</dbReference>
<feature type="chain" id="PRO_5041370158" description="Tyrosine-protein kinase ephrin type A/B receptor-like domain-containing protein" evidence="3">
    <location>
        <begin position="28"/>
        <end position="1133"/>
    </location>
</feature>
<evidence type="ECO:0000256" key="2">
    <source>
        <dbReference type="SAM" id="Phobius"/>
    </source>
</evidence>
<organism evidence="5 6">
    <name type="scientific">Effrenium voratum</name>
    <dbReference type="NCBI Taxonomy" id="2562239"/>
    <lineage>
        <taxon>Eukaryota</taxon>
        <taxon>Sar</taxon>
        <taxon>Alveolata</taxon>
        <taxon>Dinophyceae</taxon>
        <taxon>Suessiales</taxon>
        <taxon>Symbiodiniaceae</taxon>
        <taxon>Effrenium</taxon>
    </lineage>
</organism>
<comment type="caution">
    <text evidence="5">The sequence shown here is derived from an EMBL/GenBank/DDBJ whole genome shotgun (WGS) entry which is preliminary data.</text>
</comment>
<feature type="transmembrane region" description="Helical" evidence="2">
    <location>
        <begin position="734"/>
        <end position="757"/>
    </location>
</feature>
<dbReference type="AlphaFoldDB" id="A0AA36HLA1"/>
<reference evidence="5" key="1">
    <citation type="submission" date="2023-08" db="EMBL/GenBank/DDBJ databases">
        <authorList>
            <person name="Chen Y."/>
            <person name="Shah S."/>
            <person name="Dougan E. K."/>
            <person name="Thang M."/>
            <person name="Chan C."/>
        </authorList>
    </citation>
    <scope>NUCLEOTIDE SEQUENCE</scope>
</reference>
<feature type="region of interest" description="Disordered" evidence="1">
    <location>
        <begin position="1090"/>
        <end position="1133"/>
    </location>
</feature>
<dbReference type="InterPro" id="IPR011641">
    <property type="entry name" value="Tyr-kin_ephrin_A/B_rcpt-like"/>
</dbReference>
<feature type="transmembrane region" description="Helical" evidence="2">
    <location>
        <begin position="677"/>
        <end position="699"/>
    </location>
</feature>
<dbReference type="Proteomes" id="UP001178507">
    <property type="component" value="Unassembled WGS sequence"/>
</dbReference>
<keyword evidence="2" id="KW-1133">Transmembrane helix</keyword>
<feature type="domain" description="Tyrosine-protein kinase ephrin type A/B receptor-like" evidence="4">
    <location>
        <begin position="499"/>
        <end position="540"/>
    </location>
</feature>